<comment type="caution">
    <text evidence="2">The sequence shown here is derived from an EMBL/GenBank/DDBJ whole genome shotgun (WGS) entry which is preliminary data.</text>
</comment>
<feature type="compositionally biased region" description="Basic residues" evidence="1">
    <location>
        <begin position="18"/>
        <end position="27"/>
    </location>
</feature>
<organism evidence="2 3">
    <name type="scientific">Cryobacterium zhongshanensis</name>
    <dbReference type="NCBI Taxonomy" id="2928153"/>
    <lineage>
        <taxon>Bacteria</taxon>
        <taxon>Bacillati</taxon>
        <taxon>Actinomycetota</taxon>
        <taxon>Actinomycetes</taxon>
        <taxon>Micrococcales</taxon>
        <taxon>Microbacteriaceae</taxon>
        <taxon>Cryobacterium</taxon>
    </lineage>
</organism>
<gene>
    <name evidence="2" type="ORF">MQH31_11525</name>
</gene>
<accession>A0AA41QVX9</accession>
<feature type="region of interest" description="Disordered" evidence="1">
    <location>
        <begin position="1"/>
        <end position="34"/>
    </location>
</feature>
<keyword evidence="3" id="KW-1185">Reference proteome</keyword>
<dbReference type="CDD" id="cd12954">
    <property type="entry name" value="MMP_TTHA0227_like_1"/>
    <property type="match status" value="1"/>
</dbReference>
<evidence type="ECO:0000256" key="1">
    <source>
        <dbReference type="SAM" id="MobiDB-lite"/>
    </source>
</evidence>
<proteinExistence type="predicted"/>
<reference evidence="2" key="1">
    <citation type="submission" date="2022-03" db="EMBL/GenBank/DDBJ databases">
        <title>Cryobacterium sp. nov. strain ZS14-85, isolated from Antarctic soil.</title>
        <authorList>
            <person name="Li J."/>
            <person name="Niu G."/>
        </authorList>
    </citation>
    <scope>NUCLEOTIDE SEQUENCE</scope>
    <source>
        <strain evidence="2">ZS14-85</strain>
    </source>
</reference>
<evidence type="ECO:0000313" key="2">
    <source>
        <dbReference type="EMBL" id="MCI4658439.1"/>
    </source>
</evidence>
<dbReference type="AlphaFoldDB" id="A0AA41QVX9"/>
<protein>
    <submittedName>
        <fullName evidence="2">Metallopeptidase family protein</fullName>
    </submittedName>
</protein>
<dbReference type="SUPFAM" id="SSF55486">
    <property type="entry name" value="Metalloproteases ('zincins'), catalytic domain"/>
    <property type="match status" value="1"/>
</dbReference>
<name>A0AA41QVX9_9MICO</name>
<dbReference type="RefSeq" id="WP_134531655.1">
    <property type="nucleotide sequence ID" value="NZ_JALGAR010000002.1"/>
</dbReference>
<evidence type="ECO:0000313" key="3">
    <source>
        <dbReference type="Proteomes" id="UP001165341"/>
    </source>
</evidence>
<dbReference type="EMBL" id="JALGAR010000002">
    <property type="protein sequence ID" value="MCI4658439.1"/>
    <property type="molecule type" value="Genomic_DNA"/>
</dbReference>
<dbReference type="Proteomes" id="UP001165341">
    <property type="component" value="Unassembled WGS sequence"/>
</dbReference>
<sequence length="150" mass="17165">MSRSRRSAAPPPAPMQRGSRRDRHGRGIRSSATGPFLPPLHTRIDLFDMTVASTVDYLRSVWPDQLADVAFEVAAGPYSVVPGVGVERWAVHAAERRIVFYRLPIQRLTRLHRNDDLHRRMVIESCVFRAIAELLGKDPWDLAPDRFRHF</sequence>